<dbReference type="Gene3D" id="3.30.1330.30">
    <property type="match status" value="1"/>
</dbReference>
<organism evidence="2 3">
    <name type="scientific">Geomicrobium sediminis</name>
    <dbReference type="NCBI Taxonomy" id="1347788"/>
    <lineage>
        <taxon>Bacteria</taxon>
        <taxon>Bacillati</taxon>
        <taxon>Bacillota</taxon>
        <taxon>Bacilli</taxon>
        <taxon>Bacillales</taxon>
        <taxon>Geomicrobium</taxon>
    </lineage>
</organism>
<dbReference type="InterPro" id="IPR004038">
    <property type="entry name" value="Ribosomal_eL8/eL30/eS12/Gad45"/>
</dbReference>
<keyword evidence="3" id="KW-1185">Reference proteome</keyword>
<sequence>MSYHRIADASERYVGVKATVKAISAELVEKVYIAADADVLVTKQVIDIAKRKRTPLTTVSSMRKLGKACGIEVNAAAVAIKK</sequence>
<keyword evidence="2" id="KW-0687">Ribonucleoprotein</keyword>
<dbReference type="Proteomes" id="UP000741863">
    <property type="component" value="Unassembled WGS sequence"/>
</dbReference>
<proteinExistence type="predicted"/>
<dbReference type="EMBL" id="JAFBEC010000015">
    <property type="protein sequence ID" value="MBM7634675.1"/>
    <property type="molecule type" value="Genomic_DNA"/>
</dbReference>
<dbReference type="InterPro" id="IPR029064">
    <property type="entry name" value="Ribosomal_eL30-like_sf"/>
</dbReference>
<protein>
    <submittedName>
        <fullName evidence="2">Large subunit ribosomal protein L7A</fullName>
    </submittedName>
</protein>
<keyword evidence="2" id="KW-0689">Ribosomal protein</keyword>
<evidence type="ECO:0000259" key="1">
    <source>
        <dbReference type="Pfam" id="PF01248"/>
    </source>
</evidence>
<dbReference type="SUPFAM" id="SSF55315">
    <property type="entry name" value="L30e-like"/>
    <property type="match status" value="1"/>
</dbReference>
<evidence type="ECO:0000313" key="3">
    <source>
        <dbReference type="Proteomes" id="UP000741863"/>
    </source>
</evidence>
<dbReference type="RefSeq" id="WP_204699460.1">
    <property type="nucleotide sequence ID" value="NZ_JAFBEC010000015.1"/>
</dbReference>
<dbReference type="Pfam" id="PF01248">
    <property type="entry name" value="Ribosomal_L7Ae"/>
    <property type="match status" value="1"/>
</dbReference>
<gene>
    <name evidence="2" type="ORF">JOD17_003798</name>
</gene>
<evidence type="ECO:0000313" key="2">
    <source>
        <dbReference type="EMBL" id="MBM7634675.1"/>
    </source>
</evidence>
<accession>A0ABS2PI19</accession>
<reference evidence="2 3" key="1">
    <citation type="submission" date="2021-01" db="EMBL/GenBank/DDBJ databases">
        <title>Genomic Encyclopedia of Type Strains, Phase IV (KMG-IV): sequencing the most valuable type-strain genomes for metagenomic binning, comparative biology and taxonomic classification.</title>
        <authorList>
            <person name="Goeker M."/>
        </authorList>
    </citation>
    <scope>NUCLEOTIDE SEQUENCE [LARGE SCALE GENOMIC DNA]</scope>
    <source>
        <strain evidence="2 3">DSM 25540</strain>
    </source>
</reference>
<dbReference type="GO" id="GO:0005840">
    <property type="term" value="C:ribosome"/>
    <property type="evidence" value="ECO:0007669"/>
    <property type="project" value="UniProtKB-KW"/>
</dbReference>
<comment type="caution">
    <text evidence="2">The sequence shown here is derived from an EMBL/GenBank/DDBJ whole genome shotgun (WGS) entry which is preliminary data.</text>
</comment>
<feature type="domain" description="Ribosomal protein eL8/eL30/eS12/Gadd45" evidence="1">
    <location>
        <begin position="14"/>
        <end position="81"/>
    </location>
</feature>
<name>A0ABS2PI19_9BACL</name>